<dbReference type="PANTHER" id="PTHR47354">
    <property type="entry name" value="NADH OXIDOREDUCTASE HCR"/>
    <property type="match status" value="1"/>
</dbReference>
<dbReference type="Pfam" id="PF00111">
    <property type="entry name" value="Fer2"/>
    <property type="match status" value="1"/>
</dbReference>
<protein>
    <submittedName>
        <fullName evidence="10">Oxidoreductase</fullName>
    </submittedName>
</protein>
<dbReference type="CDD" id="cd06185">
    <property type="entry name" value="PDR_like"/>
    <property type="match status" value="1"/>
</dbReference>
<evidence type="ECO:0000313" key="11">
    <source>
        <dbReference type="Proteomes" id="UP001141629"/>
    </source>
</evidence>
<keyword evidence="7" id="KW-0411">Iron-sulfur</keyword>
<keyword evidence="3" id="KW-0001">2Fe-2S</keyword>
<evidence type="ECO:0000256" key="6">
    <source>
        <dbReference type="ARBA" id="ARBA00023004"/>
    </source>
</evidence>
<keyword evidence="5" id="KW-0560">Oxidoreductase</keyword>
<evidence type="ECO:0000256" key="1">
    <source>
        <dbReference type="ARBA" id="ARBA00001974"/>
    </source>
</evidence>
<feature type="domain" description="2Fe-2S ferredoxin-type" evidence="8">
    <location>
        <begin position="230"/>
        <end position="315"/>
    </location>
</feature>
<evidence type="ECO:0000256" key="4">
    <source>
        <dbReference type="ARBA" id="ARBA00022723"/>
    </source>
</evidence>
<dbReference type="InterPro" id="IPR017938">
    <property type="entry name" value="Riboflavin_synthase-like_b-brl"/>
</dbReference>
<dbReference type="Proteomes" id="UP001141629">
    <property type="component" value="Unassembled WGS sequence"/>
</dbReference>
<dbReference type="InterPro" id="IPR017927">
    <property type="entry name" value="FAD-bd_FR_type"/>
</dbReference>
<dbReference type="PROSITE" id="PS51085">
    <property type="entry name" value="2FE2S_FER_2"/>
    <property type="match status" value="1"/>
</dbReference>
<dbReference type="SUPFAM" id="SSF54292">
    <property type="entry name" value="2Fe-2S ferredoxin-like"/>
    <property type="match status" value="1"/>
</dbReference>
<evidence type="ECO:0000313" key="10">
    <source>
        <dbReference type="EMBL" id="MCV7422471.1"/>
    </source>
</evidence>
<comment type="caution">
    <text evidence="10">The sequence shown here is derived from an EMBL/GenBank/DDBJ whole genome shotgun (WGS) entry which is preliminary data.</text>
</comment>
<dbReference type="InterPro" id="IPR036010">
    <property type="entry name" value="2Fe-2S_ferredoxin-like_sf"/>
</dbReference>
<evidence type="ECO:0000256" key="3">
    <source>
        <dbReference type="ARBA" id="ARBA00022714"/>
    </source>
</evidence>
<dbReference type="InterPro" id="IPR039261">
    <property type="entry name" value="FNR_nucleotide-bd"/>
</dbReference>
<dbReference type="InterPro" id="IPR006058">
    <property type="entry name" value="2Fe2S_fd_BS"/>
</dbReference>
<feature type="domain" description="FAD-binding FR-type" evidence="9">
    <location>
        <begin position="4"/>
        <end position="107"/>
    </location>
</feature>
<evidence type="ECO:0000256" key="5">
    <source>
        <dbReference type="ARBA" id="ARBA00023002"/>
    </source>
</evidence>
<evidence type="ECO:0000256" key="7">
    <source>
        <dbReference type="ARBA" id="ARBA00023014"/>
    </source>
</evidence>
<dbReference type="PANTHER" id="PTHR47354:SF1">
    <property type="entry name" value="CARNITINE MONOOXYGENASE REDUCTASE SUBUNIT"/>
    <property type="match status" value="1"/>
</dbReference>
<dbReference type="PRINTS" id="PR00409">
    <property type="entry name" value="PHDIOXRDTASE"/>
</dbReference>
<accession>A0A9X2Z4W1</accession>
<dbReference type="InterPro" id="IPR050415">
    <property type="entry name" value="MRET"/>
</dbReference>
<reference evidence="10" key="1">
    <citation type="submission" date="2020-07" db="EMBL/GenBank/DDBJ databases">
        <authorList>
            <person name="Pettersson B.M.F."/>
            <person name="Behra P.R.K."/>
            <person name="Ramesh M."/>
            <person name="Das S."/>
            <person name="Dasgupta S."/>
            <person name="Kirsebom L.A."/>
        </authorList>
    </citation>
    <scope>NUCLEOTIDE SEQUENCE</scope>
    <source>
        <strain evidence="10">DSM 44838</strain>
    </source>
</reference>
<dbReference type="EMBL" id="JACKVK010000009">
    <property type="protein sequence ID" value="MCV7422471.1"/>
    <property type="molecule type" value="Genomic_DNA"/>
</dbReference>
<keyword evidence="11" id="KW-1185">Reference proteome</keyword>
<gene>
    <name evidence="10" type="ORF">H7K45_18145</name>
</gene>
<dbReference type="GO" id="GO:0016491">
    <property type="term" value="F:oxidoreductase activity"/>
    <property type="evidence" value="ECO:0007669"/>
    <property type="project" value="UniProtKB-KW"/>
</dbReference>
<keyword evidence="4" id="KW-0479">Metal-binding</keyword>
<name>A0A9X2Z4W1_9MYCO</name>
<organism evidence="10 11">
    <name type="scientific">Mycobacterium yunnanensis</name>
    <dbReference type="NCBI Taxonomy" id="368477"/>
    <lineage>
        <taxon>Bacteria</taxon>
        <taxon>Bacillati</taxon>
        <taxon>Actinomycetota</taxon>
        <taxon>Actinomycetes</taxon>
        <taxon>Mycobacteriales</taxon>
        <taxon>Mycobacteriaceae</taxon>
        <taxon>Mycobacterium</taxon>
    </lineage>
</organism>
<sequence length="315" mass="33523">MRSAEPSLRLLITATQLQAVGVTSYELSDPDGVALPGWSPGAHIDVHLPSGMVRQYSLCGDVADRTHYRIAVLELPTGRGGSAEAHRELRPGAIVATSMPRSAFTLVEADRYLFVAGGIGITPILPMIREVDRAGLPWELTYCARSVRHFSFVEELHALGPDRVRFLAEDVDGRPDLGALARGSHGAAVFCCGPAGLMDGLTAHMRVAGRDDVHLERFTPPSAATGLGGFAVELARSGIVLEVPDDRTVLEAVRAIGVDVDSSCEMGMCGTCETKVLEGTVDHRDELLTEAEKAAGTTMLICVSRAACPKLVLDL</sequence>
<dbReference type="InterPro" id="IPR012675">
    <property type="entry name" value="Beta-grasp_dom_sf"/>
</dbReference>
<evidence type="ECO:0000259" key="9">
    <source>
        <dbReference type="PROSITE" id="PS51384"/>
    </source>
</evidence>
<dbReference type="PROSITE" id="PS51384">
    <property type="entry name" value="FAD_FR"/>
    <property type="match status" value="1"/>
</dbReference>
<dbReference type="SUPFAM" id="SSF52343">
    <property type="entry name" value="Ferredoxin reductase-like, C-terminal NADP-linked domain"/>
    <property type="match status" value="1"/>
</dbReference>
<dbReference type="Gene3D" id="2.40.30.10">
    <property type="entry name" value="Translation factors"/>
    <property type="match status" value="1"/>
</dbReference>
<evidence type="ECO:0000256" key="2">
    <source>
        <dbReference type="ARBA" id="ARBA00022630"/>
    </source>
</evidence>
<dbReference type="AlphaFoldDB" id="A0A9X2Z4W1"/>
<evidence type="ECO:0000259" key="8">
    <source>
        <dbReference type="PROSITE" id="PS51085"/>
    </source>
</evidence>
<dbReference type="SUPFAM" id="SSF63380">
    <property type="entry name" value="Riboflavin synthase domain-like"/>
    <property type="match status" value="1"/>
</dbReference>
<dbReference type="PROSITE" id="PS00197">
    <property type="entry name" value="2FE2S_FER_1"/>
    <property type="match status" value="1"/>
</dbReference>
<dbReference type="GO" id="GO:0051537">
    <property type="term" value="F:2 iron, 2 sulfur cluster binding"/>
    <property type="evidence" value="ECO:0007669"/>
    <property type="project" value="UniProtKB-KW"/>
</dbReference>
<comment type="cofactor">
    <cofactor evidence="1">
        <name>FAD</name>
        <dbReference type="ChEBI" id="CHEBI:57692"/>
    </cofactor>
</comment>
<dbReference type="GO" id="GO:0046872">
    <property type="term" value="F:metal ion binding"/>
    <property type="evidence" value="ECO:0007669"/>
    <property type="project" value="UniProtKB-KW"/>
</dbReference>
<dbReference type="Gene3D" id="3.40.50.80">
    <property type="entry name" value="Nucleotide-binding domain of ferredoxin-NADP reductase (FNR) module"/>
    <property type="match status" value="1"/>
</dbReference>
<proteinExistence type="predicted"/>
<dbReference type="CDD" id="cd00207">
    <property type="entry name" value="fer2"/>
    <property type="match status" value="1"/>
</dbReference>
<keyword evidence="6" id="KW-0408">Iron</keyword>
<reference evidence="10" key="2">
    <citation type="journal article" date="2022" name="BMC Genomics">
        <title>Comparative genome analysis of mycobacteria focusing on tRNA and non-coding RNA.</title>
        <authorList>
            <person name="Behra P.R.K."/>
            <person name="Pettersson B.M.F."/>
            <person name="Ramesh M."/>
            <person name="Das S."/>
            <person name="Dasgupta S."/>
            <person name="Kirsebom L.A."/>
        </authorList>
    </citation>
    <scope>NUCLEOTIDE SEQUENCE</scope>
    <source>
        <strain evidence="10">DSM 44838</strain>
    </source>
</reference>
<dbReference type="Gene3D" id="3.10.20.30">
    <property type="match status" value="1"/>
</dbReference>
<dbReference type="InterPro" id="IPR001041">
    <property type="entry name" value="2Fe-2S_ferredoxin-type"/>
</dbReference>
<keyword evidence="2" id="KW-0285">Flavoprotein</keyword>